<comment type="caution">
    <text evidence="13">The sequence shown here is derived from an EMBL/GenBank/DDBJ whole genome shotgun (WGS) entry which is preliminary data.</text>
</comment>
<proteinExistence type="inferred from homology"/>
<keyword evidence="9 10" id="KW-0807">Transducer</keyword>
<feature type="transmembrane region" description="Helical" evidence="11">
    <location>
        <begin position="55"/>
        <end position="75"/>
    </location>
</feature>
<evidence type="ECO:0000256" key="10">
    <source>
        <dbReference type="RuleBase" id="RU000688"/>
    </source>
</evidence>
<dbReference type="FunFam" id="1.20.1070.10:FF:000523">
    <property type="entry name" value="5-hydroxytryptamine receptor 2B"/>
    <property type="match status" value="1"/>
</dbReference>
<keyword evidence="8 10" id="KW-0675">Receptor</keyword>
<dbReference type="GO" id="GO:0004993">
    <property type="term" value="F:G protein-coupled serotonin receptor activity"/>
    <property type="evidence" value="ECO:0007669"/>
    <property type="project" value="TreeGrafter"/>
</dbReference>
<dbReference type="SMART" id="SM01381">
    <property type="entry name" value="7TM_GPCR_Srsx"/>
    <property type="match status" value="1"/>
</dbReference>
<keyword evidence="2" id="KW-1003">Cell membrane</keyword>
<dbReference type="GO" id="GO:0030425">
    <property type="term" value="C:dendrite"/>
    <property type="evidence" value="ECO:0007669"/>
    <property type="project" value="TreeGrafter"/>
</dbReference>
<keyword evidence="3 10" id="KW-0812">Transmembrane</keyword>
<reference evidence="13" key="1">
    <citation type="submission" date="2023-01" db="EMBL/GenBank/DDBJ databases">
        <title>Genome assembly of the deep-sea coral Lophelia pertusa.</title>
        <authorList>
            <person name="Herrera S."/>
            <person name="Cordes E."/>
        </authorList>
    </citation>
    <scope>NUCLEOTIDE SEQUENCE</scope>
    <source>
        <strain evidence="13">USNM1676648</strain>
        <tissue evidence="13">Polyp</tissue>
    </source>
</reference>
<feature type="transmembrane region" description="Helical" evidence="11">
    <location>
        <begin position="137"/>
        <end position="159"/>
    </location>
</feature>
<keyword evidence="6 11" id="KW-0472">Membrane</keyword>
<dbReference type="PROSITE" id="PS50262">
    <property type="entry name" value="G_PROTEIN_RECEP_F1_2"/>
    <property type="match status" value="1"/>
</dbReference>
<evidence type="ECO:0000256" key="6">
    <source>
        <dbReference type="ARBA" id="ARBA00023136"/>
    </source>
</evidence>
<dbReference type="EMBL" id="MU827347">
    <property type="protein sequence ID" value="KAJ7352783.1"/>
    <property type="molecule type" value="Genomic_DNA"/>
</dbReference>
<dbReference type="GO" id="GO:0007268">
    <property type="term" value="P:chemical synaptic transmission"/>
    <property type="evidence" value="ECO:0007669"/>
    <property type="project" value="TreeGrafter"/>
</dbReference>
<dbReference type="OrthoDB" id="5957871at2759"/>
<gene>
    <name evidence="13" type="ORF">OS493_033844</name>
</gene>
<dbReference type="GO" id="GO:0045202">
    <property type="term" value="C:synapse"/>
    <property type="evidence" value="ECO:0007669"/>
    <property type="project" value="GOC"/>
</dbReference>
<evidence type="ECO:0000256" key="7">
    <source>
        <dbReference type="ARBA" id="ARBA00023157"/>
    </source>
</evidence>
<evidence type="ECO:0000256" key="4">
    <source>
        <dbReference type="ARBA" id="ARBA00022989"/>
    </source>
</evidence>
<dbReference type="PANTHER" id="PTHR24247">
    <property type="entry name" value="5-HYDROXYTRYPTAMINE RECEPTOR"/>
    <property type="match status" value="1"/>
</dbReference>
<protein>
    <recommendedName>
        <fullName evidence="12">G-protein coupled receptors family 1 profile domain-containing protein</fullName>
    </recommendedName>
</protein>
<sequence>MSGNTSSDSPGKFDTTHIALSCTFVVLIILLALVGNVFVILAFKRFRRIRHVTNYFVVSLAVTDILVAMVSMPVWVAYMVSGPSLFMSKPLLQMLWTVTDIMVSVSSIWHLTFVSIDRYLCITGPLYYHTRMTSRRAIVILATIWCYSIIVASLAPTFWNSDLYTLVIIVLNYAVPVVIILFAYVNIFRTARHQAKQIDLTINGKSKRFSLSAEVKAAKTLGVVIGAFIVCWSPFFALNLNYYICRCPPPPLVVSVAKWMHYGNSMLNPLIYGLMNKDFRYAFQKLFTRYLPCSKKAYGASCRSTNTNASSVEIKDEERVHLDNVCTSL</sequence>
<keyword evidence="14" id="KW-1185">Reference proteome</keyword>
<keyword evidence="4 11" id="KW-1133">Transmembrane helix</keyword>
<accession>A0A9W9YLW2</accession>
<organism evidence="13 14">
    <name type="scientific">Desmophyllum pertusum</name>
    <dbReference type="NCBI Taxonomy" id="174260"/>
    <lineage>
        <taxon>Eukaryota</taxon>
        <taxon>Metazoa</taxon>
        <taxon>Cnidaria</taxon>
        <taxon>Anthozoa</taxon>
        <taxon>Hexacorallia</taxon>
        <taxon>Scleractinia</taxon>
        <taxon>Caryophylliina</taxon>
        <taxon>Caryophylliidae</taxon>
        <taxon>Desmophyllum</taxon>
    </lineage>
</organism>
<dbReference type="PROSITE" id="PS00237">
    <property type="entry name" value="G_PROTEIN_RECEP_F1_1"/>
    <property type="match status" value="1"/>
</dbReference>
<evidence type="ECO:0000256" key="11">
    <source>
        <dbReference type="SAM" id="Phobius"/>
    </source>
</evidence>
<dbReference type="GO" id="GO:0005886">
    <property type="term" value="C:plasma membrane"/>
    <property type="evidence" value="ECO:0007669"/>
    <property type="project" value="UniProtKB-SubCell"/>
</dbReference>
<feature type="transmembrane region" description="Helical" evidence="11">
    <location>
        <begin position="165"/>
        <end position="187"/>
    </location>
</feature>
<dbReference type="Gene3D" id="1.20.1070.10">
    <property type="entry name" value="Rhodopsin 7-helix transmembrane proteins"/>
    <property type="match status" value="1"/>
</dbReference>
<comment type="subcellular location">
    <subcellularLocation>
        <location evidence="1">Cell membrane</location>
        <topology evidence="1">Multi-pass membrane protein</topology>
    </subcellularLocation>
</comment>
<dbReference type="PRINTS" id="PR00237">
    <property type="entry name" value="GPCRRHODOPSN"/>
</dbReference>
<evidence type="ECO:0000256" key="5">
    <source>
        <dbReference type="ARBA" id="ARBA00023040"/>
    </source>
</evidence>
<feature type="transmembrane region" description="Helical" evidence="11">
    <location>
        <begin position="95"/>
        <end position="116"/>
    </location>
</feature>
<comment type="similarity">
    <text evidence="10">Belongs to the G-protein coupled receptor 1 family.</text>
</comment>
<dbReference type="PANTHER" id="PTHR24247:SF202">
    <property type="entry name" value="5-HYDROXYTRYPTAMINE RECEPTOR 1"/>
    <property type="match status" value="1"/>
</dbReference>
<dbReference type="CDD" id="cd14967">
    <property type="entry name" value="7tmA_amine_R-like"/>
    <property type="match status" value="1"/>
</dbReference>
<dbReference type="GO" id="GO:0030594">
    <property type="term" value="F:neurotransmitter receptor activity"/>
    <property type="evidence" value="ECO:0007669"/>
    <property type="project" value="TreeGrafter"/>
</dbReference>
<evidence type="ECO:0000256" key="2">
    <source>
        <dbReference type="ARBA" id="ARBA00022475"/>
    </source>
</evidence>
<evidence type="ECO:0000256" key="3">
    <source>
        <dbReference type="ARBA" id="ARBA00022692"/>
    </source>
</evidence>
<evidence type="ECO:0000256" key="8">
    <source>
        <dbReference type="ARBA" id="ARBA00023170"/>
    </source>
</evidence>
<dbReference type="Pfam" id="PF00001">
    <property type="entry name" value="7tm_1"/>
    <property type="match status" value="2"/>
</dbReference>
<evidence type="ECO:0000313" key="14">
    <source>
        <dbReference type="Proteomes" id="UP001163046"/>
    </source>
</evidence>
<evidence type="ECO:0000256" key="1">
    <source>
        <dbReference type="ARBA" id="ARBA00004651"/>
    </source>
</evidence>
<dbReference type="InterPro" id="IPR000276">
    <property type="entry name" value="GPCR_Rhodpsn"/>
</dbReference>
<keyword evidence="5 10" id="KW-0297">G-protein coupled receptor</keyword>
<evidence type="ECO:0000259" key="12">
    <source>
        <dbReference type="PROSITE" id="PS50262"/>
    </source>
</evidence>
<keyword evidence="7" id="KW-1015">Disulfide bond</keyword>
<name>A0A9W9YLW2_9CNID</name>
<dbReference type="AlphaFoldDB" id="A0A9W9YLW2"/>
<evidence type="ECO:0000313" key="13">
    <source>
        <dbReference type="EMBL" id="KAJ7352783.1"/>
    </source>
</evidence>
<feature type="domain" description="G-protein coupled receptors family 1 profile" evidence="12">
    <location>
        <begin position="35"/>
        <end position="272"/>
    </location>
</feature>
<dbReference type="GO" id="GO:0007187">
    <property type="term" value="P:G protein-coupled receptor signaling pathway, coupled to cyclic nucleotide second messenger"/>
    <property type="evidence" value="ECO:0007669"/>
    <property type="project" value="TreeGrafter"/>
</dbReference>
<feature type="transmembrane region" description="Helical" evidence="11">
    <location>
        <begin position="221"/>
        <end position="244"/>
    </location>
</feature>
<evidence type="ECO:0000256" key="9">
    <source>
        <dbReference type="ARBA" id="ARBA00023224"/>
    </source>
</evidence>
<dbReference type="InterPro" id="IPR017452">
    <property type="entry name" value="GPCR_Rhodpsn_7TM"/>
</dbReference>
<feature type="transmembrane region" description="Helical" evidence="11">
    <location>
        <begin position="18"/>
        <end position="43"/>
    </location>
</feature>
<dbReference type="SUPFAM" id="SSF81321">
    <property type="entry name" value="Family A G protein-coupled receptor-like"/>
    <property type="match status" value="1"/>
</dbReference>
<dbReference type="Proteomes" id="UP001163046">
    <property type="component" value="Unassembled WGS sequence"/>
</dbReference>